<feature type="domain" description="ATP-grasp" evidence="8">
    <location>
        <begin position="128"/>
        <end position="322"/>
    </location>
</feature>
<feature type="binding site" evidence="7">
    <location>
        <position position="300"/>
    </location>
    <ligand>
        <name>N(1)-(5-phospho-beta-D-ribosyl)glycinamide</name>
        <dbReference type="ChEBI" id="CHEBI:143788"/>
    </ligand>
</feature>
<keyword evidence="2 7" id="KW-0479">Metal-binding</keyword>
<organism evidence="9 10">
    <name type="scientific">Oceanobacter antarcticus</name>
    <dbReference type="NCBI Taxonomy" id="3133425"/>
    <lineage>
        <taxon>Bacteria</taxon>
        <taxon>Pseudomonadati</taxon>
        <taxon>Pseudomonadota</taxon>
        <taxon>Gammaproteobacteria</taxon>
        <taxon>Oceanospirillales</taxon>
        <taxon>Oceanospirillaceae</taxon>
        <taxon>Oceanobacter</taxon>
    </lineage>
</organism>
<keyword evidence="9" id="KW-0808">Transferase</keyword>
<dbReference type="NCBIfam" id="NF006766">
    <property type="entry name" value="PRK09288.1"/>
    <property type="match status" value="1"/>
</dbReference>
<evidence type="ECO:0000256" key="1">
    <source>
        <dbReference type="ARBA" id="ARBA00022598"/>
    </source>
</evidence>
<dbReference type="SUPFAM" id="SSF51246">
    <property type="entry name" value="Rudiment single hybrid motif"/>
    <property type="match status" value="1"/>
</dbReference>
<evidence type="ECO:0000256" key="5">
    <source>
        <dbReference type="ARBA" id="ARBA00022840"/>
    </source>
</evidence>
<comment type="catalytic activity">
    <reaction evidence="7">
        <text>N(1)-(5-phospho-beta-D-ribosyl)glycinamide + formate + ATP = N(2)-formyl-N(1)-(5-phospho-beta-D-ribosyl)glycinamide + ADP + phosphate + H(+)</text>
        <dbReference type="Rhea" id="RHEA:24829"/>
        <dbReference type="ChEBI" id="CHEBI:15378"/>
        <dbReference type="ChEBI" id="CHEBI:15740"/>
        <dbReference type="ChEBI" id="CHEBI:30616"/>
        <dbReference type="ChEBI" id="CHEBI:43474"/>
        <dbReference type="ChEBI" id="CHEBI:143788"/>
        <dbReference type="ChEBI" id="CHEBI:147286"/>
        <dbReference type="ChEBI" id="CHEBI:456216"/>
        <dbReference type="EC" id="6.3.1.21"/>
    </reaction>
</comment>
<evidence type="ECO:0000313" key="10">
    <source>
        <dbReference type="Proteomes" id="UP001620597"/>
    </source>
</evidence>
<dbReference type="Proteomes" id="UP001620597">
    <property type="component" value="Unassembled WGS sequence"/>
</dbReference>
<dbReference type="RefSeq" id="WP_416204696.1">
    <property type="nucleotide sequence ID" value="NZ_JBBKTX010000002.1"/>
</dbReference>
<dbReference type="InterPro" id="IPR003135">
    <property type="entry name" value="ATP-grasp_carboxylate-amine"/>
</dbReference>
<dbReference type="SUPFAM" id="SSF52440">
    <property type="entry name" value="PreATP-grasp domain"/>
    <property type="match status" value="1"/>
</dbReference>
<dbReference type="EC" id="6.3.1.21" evidence="7"/>
<dbReference type="InterPro" id="IPR011054">
    <property type="entry name" value="Rudment_hybrid_motif"/>
</dbReference>
<proteinExistence type="inferred from homology"/>
<feature type="binding site" evidence="7">
    <location>
        <begin position="31"/>
        <end position="32"/>
    </location>
    <ligand>
        <name>N(1)-(5-phospho-beta-D-ribosyl)glycinamide</name>
        <dbReference type="ChEBI" id="CHEBI:143788"/>
    </ligand>
</feature>
<dbReference type="InterPro" id="IPR011761">
    <property type="entry name" value="ATP-grasp"/>
</dbReference>
<evidence type="ECO:0000256" key="2">
    <source>
        <dbReference type="ARBA" id="ARBA00022723"/>
    </source>
</evidence>
<dbReference type="Pfam" id="PF02222">
    <property type="entry name" value="ATP-grasp"/>
    <property type="match status" value="1"/>
</dbReference>
<feature type="binding site" evidence="7">
    <location>
        <position position="281"/>
    </location>
    <ligand>
        <name>Mg(2+)</name>
        <dbReference type="ChEBI" id="CHEBI:18420"/>
    </ligand>
</feature>
<evidence type="ECO:0000256" key="7">
    <source>
        <dbReference type="HAMAP-Rule" id="MF_01643"/>
    </source>
</evidence>
<keyword evidence="3 7" id="KW-0547">Nucleotide-binding</keyword>
<feature type="binding site" evidence="7">
    <location>
        <begin position="204"/>
        <end position="207"/>
    </location>
    <ligand>
        <name>ATP</name>
        <dbReference type="ChEBI" id="CHEBI:30616"/>
    </ligand>
</feature>
<dbReference type="PANTHER" id="PTHR43055">
    <property type="entry name" value="FORMATE-DEPENDENT PHOSPHORIBOSYLGLYCINAMIDE FORMYLTRANSFERASE"/>
    <property type="match status" value="1"/>
</dbReference>
<feature type="binding site" evidence="7">
    <location>
        <position position="91"/>
    </location>
    <ligand>
        <name>N(1)-(5-phospho-beta-D-ribosyl)glycinamide</name>
        <dbReference type="ChEBI" id="CHEBI:143788"/>
    </ligand>
</feature>
<dbReference type="InterPro" id="IPR005862">
    <property type="entry name" value="PurT"/>
</dbReference>
<evidence type="ECO:0000313" key="9">
    <source>
        <dbReference type="EMBL" id="MFK4751190.1"/>
    </source>
</evidence>
<feature type="binding site" evidence="7">
    <location>
        <position position="212"/>
    </location>
    <ligand>
        <name>ATP</name>
        <dbReference type="ChEBI" id="CHEBI:30616"/>
    </ligand>
</feature>
<dbReference type="PANTHER" id="PTHR43055:SF1">
    <property type="entry name" value="FORMATE-DEPENDENT PHOSPHORIBOSYLGLYCINAMIDE FORMYLTRANSFERASE"/>
    <property type="match status" value="1"/>
</dbReference>
<comment type="pathway">
    <text evidence="7">Purine metabolism; IMP biosynthesis via de novo pathway; N(2)-formyl-N(1)-(5-phospho-D-ribosyl)glycinamide from N(1)-(5-phospho-D-ribosyl)glycinamide (formate route): step 1/1.</text>
</comment>
<protein>
    <recommendedName>
        <fullName evidence="7">Formate-dependent phosphoribosylglycinamide formyltransferase</fullName>
        <ecNumber evidence="7">6.3.1.21</ecNumber>
    </recommendedName>
    <alternativeName>
        <fullName evidence="7">5'-phosphoribosylglycinamide transformylase 2</fullName>
    </alternativeName>
    <alternativeName>
        <fullName evidence="7">Formate-dependent GAR transformylase</fullName>
    </alternativeName>
    <alternativeName>
        <fullName evidence="7">GAR transformylase 2</fullName>
        <shortName evidence="7">GART 2</shortName>
    </alternativeName>
    <alternativeName>
        <fullName evidence="7">Non-folate glycinamide ribonucleotide transformylase</fullName>
    </alternativeName>
    <alternativeName>
        <fullName evidence="7">Phosphoribosylglycinamide formyltransferase 2</fullName>
    </alternativeName>
</protein>
<keyword evidence="5 7" id="KW-0067">ATP-binding</keyword>
<keyword evidence="1 7" id="KW-0436">Ligase</keyword>
<accession>A0ABW8NE19</accession>
<feature type="binding site" evidence="7">
    <location>
        <position position="123"/>
    </location>
    <ligand>
        <name>ATP</name>
        <dbReference type="ChEBI" id="CHEBI:30616"/>
    </ligand>
</feature>
<feature type="binding site" evidence="7">
    <location>
        <position position="370"/>
    </location>
    <ligand>
        <name>N(1)-(5-phospho-beta-D-ribosyl)glycinamide</name>
        <dbReference type="ChEBI" id="CHEBI:143788"/>
    </ligand>
</feature>
<feature type="binding site" evidence="7">
    <location>
        <begin position="169"/>
        <end position="174"/>
    </location>
    <ligand>
        <name>ATP</name>
        <dbReference type="ChEBI" id="CHEBI:30616"/>
    </ligand>
</feature>
<dbReference type="EMBL" id="JBBKTX010000002">
    <property type="protein sequence ID" value="MFK4751190.1"/>
    <property type="molecule type" value="Genomic_DNA"/>
</dbReference>
<dbReference type="InterPro" id="IPR013815">
    <property type="entry name" value="ATP_grasp_subdomain_1"/>
</dbReference>
<dbReference type="InterPro" id="IPR016185">
    <property type="entry name" value="PreATP-grasp_dom_sf"/>
</dbReference>
<comment type="caution">
    <text evidence="9">The sequence shown here is derived from an EMBL/GenBank/DDBJ whole genome shotgun (WGS) entry which is preliminary data.</text>
</comment>
<dbReference type="Gene3D" id="3.30.470.20">
    <property type="entry name" value="ATP-grasp fold, B domain"/>
    <property type="match status" value="1"/>
</dbReference>
<evidence type="ECO:0000256" key="6">
    <source>
        <dbReference type="ARBA" id="ARBA00022842"/>
    </source>
</evidence>
<evidence type="ECO:0000256" key="4">
    <source>
        <dbReference type="ARBA" id="ARBA00022755"/>
    </source>
</evidence>
<feature type="binding site" evidence="7">
    <location>
        <position position="164"/>
    </location>
    <ligand>
        <name>ATP</name>
        <dbReference type="ChEBI" id="CHEBI:30616"/>
    </ligand>
</feature>
<comment type="function">
    <text evidence="7">Involved in the de novo purine biosynthesis. Catalyzes the transfer of formate to 5-phospho-ribosyl-glycinamide (GAR), producing 5-phospho-ribosyl-N-formylglycinamide (FGAR). Formate is provided by PurU via hydrolysis of 10-formyl-tetrahydrofolate.</text>
</comment>
<dbReference type="SUPFAM" id="SSF56059">
    <property type="entry name" value="Glutathione synthetase ATP-binding domain-like"/>
    <property type="match status" value="1"/>
</dbReference>
<reference evidence="9 10" key="1">
    <citation type="submission" date="2024-03" db="EMBL/GenBank/DDBJ databases">
        <title>High-quality draft genome sequence of Oceanobacter sp. wDCs-4.</title>
        <authorList>
            <person name="Dong C."/>
        </authorList>
    </citation>
    <scope>NUCLEOTIDE SEQUENCE [LARGE SCALE GENOMIC DNA]</scope>
    <source>
        <strain evidence="10">wDCs-4</strain>
    </source>
</reference>
<dbReference type="Pfam" id="PF22660">
    <property type="entry name" value="RS_preATP-grasp-like"/>
    <property type="match status" value="1"/>
</dbReference>
<dbReference type="Gene3D" id="3.40.50.20">
    <property type="match status" value="1"/>
</dbReference>
<keyword evidence="6 7" id="KW-0460">Magnesium</keyword>
<gene>
    <name evidence="7 9" type="primary">purT</name>
    <name evidence="9" type="ORF">WG929_02105</name>
</gene>
<comment type="similarity">
    <text evidence="7">Belongs to the PurK/PurT family.</text>
</comment>
<dbReference type="Gene3D" id="3.30.1490.20">
    <property type="entry name" value="ATP-grasp fold, A domain"/>
    <property type="match status" value="1"/>
</dbReference>
<evidence type="ECO:0000259" key="8">
    <source>
        <dbReference type="PROSITE" id="PS50975"/>
    </source>
</evidence>
<feature type="binding site" evidence="7">
    <location>
        <position position="293"/>
    </location>
    <ligand>
        <name>Mg(2+)</name>
        <dbReference type="ChEBI" id="CHEBI:18420"/>
    </ligand>
</feature>
<feature type="binding site" evidence="7">
    <location>
        <begin position="377"/>
        <end position="378"/>
    </location>
    <ligand>
        <name>N(1)-(5-phospho-beta-D-ribosyl)glycinamide</name>
        <dbReference type="ChEBI" id="CHEBI:143788"/>
    </ligand>
</feature>
<dbReference type="Pfam" id="PF21244">
    <property type="entry name" value="PurT_C"/>
    <property type="match status" value="1"/>
</dbReference>
<evidence type="ECO:0000256" key="3">
    <source>
        <dbReference type="ARBA" id="ARBA00022741"/>
    </source>
</evidence>
<dbReference type="HAMAP" id="MF_01643">
    <property type="entry name" value="PurT"/>
    <property type="match status" value="1"/>
</dbReference>
<dbReference type="InterPro" id="IPR054350">
    <property type="entry name" value="PurT/PurK_preATP-grasp"/>
</dbReference>
<name>A0ABW8NE19_9GAMM</name>
<keyword evidence="4 7" id="KW-0658">Purine biosynthesis</keyword>
<comment type="subunit">
    <text evidence="7">Homodimer.</text>
</comment>
<sequence>MSDVAAVLNAPVIGTPFSATATRVLLCGSGELGKEVVIELQRLGCEVIAVDRYANAPAMQVADRCHVINMLDGQALRAVIQQEQPALIVPEIEAIATATLAELESEGFRVVPTARATQLTMNREGIRCLAAETLGVPTSSYRFAASESDFYAAVETIGLPCLVKPIMSSSGKGQSFVRTAAELAPAWRYAQEGGRAGQGKVIVEGFVDFDFEITLLTVRHSDGCGGTVTSFCDPIGHRQQDGDYQESWQPQQMTAAALLRAQEIATTVTTELGGWGLYGVELFVRGDEVIFSEVSPRPHDTGLVTLISQDLSEFALHARAILGLPIPSIRQFGASASAVILVEGRSATMQYGNLFTAMMEPDTQLRLFGKPEVQGKRRLGVALARAESEALARDKAKRSADAVTVTL</sequence>
<dbReference type="GO" id="GO:0016740">
    <property type="term" value="F:transferase activity"/>
    <property type="evidence" value="ECO:0007669"/>
    <property type="project" value="UniProtKB-KW"/>
</dbReference>
<dbReference type="InterPro" id="IPR048740">
    <property type="entry name" value="PurT_C"/>
</dbReference>
<dbReference type="NCBIfam" id="TIGR01142">
    <property type="entry name" value="purT"/>
    <property type="match status" value="1"/>
</dbReference>
<dbReference type="PROSITE" id="PS50975">
    <property type="entry name" value="ATP_GRASP"/>
    <property type="match status" value="1"/>
</dbReference>
<keyword evidence="10" id="KW-1185">Reference proteome</keyword>